<dbReference type="Pfam" id="PF08478">
    <property type="entry name" value="POTRA_1"/>
    <property type="match status" value="1"/>
</dbReference>
<dbReference type="InterPro" id="IPR026579">
    <property type="entry name" value="FtsQ"/>
</dbReference>
<keyword evidence="13" id="KW-1185">Reference proteome</keyword>
<keyword evidence="4 12" id="KW-0132">Cell division</keyword>
<feature type="region of interest" description="Disordered" evidence="9">
    <location>
        <begin position="1"/>
        <end position="34"/>
    </location>
</feature>
<protein>
    <submittedName>
        <fullName evidence="12">Putative Cell division protein FtsQ</fullName>
    </submittedName>
</protein>
<dbReference type="RefSeq" id="WP_090896172.1">
    <property type="nucleotide sequence ID" value="NZ_CZPZ01000011.1"/>
</dbReference>
<keyword evidence="8" id="KW-0131">Cell cycle</keyword>
<dbReference type="InterPro" id="IPR013685">
    <property type="entry name" value="POTRA_FtsQ_type"/>
</dbReference>
<evidence type="ECO:0000256" key="1">
    <source>
        <dbReference type="ARBA" id="ARBA00004370"/>
    </source>
</evidence>
<evidence type="ECO:0000256" key="4">
    <source>
        <dbReference type="ARBA" id="ARBA00022618"/>
    </source>
</evidence>
<evidence type="ECO:0000313" key="12">
    <source>
        <dbReference type="EMBL" id="CUS34796.1"/>
    </source>
</evidence>
<evidence type="ECO:0000256" key="6">
    <source>
        <dbReference type="ARBA" id="ARBA00022989"/>
    </source>
</evidence>
<evidence type="ECO:0000256" key="2">
    <source>
        <dbReference type="ARBA" id="ARBA00022475"/>
    </source>
</evidence>
<comment type="subcellular location">
    <subcellularLocation>
        <location evidence="1">Membrane</location>
    </subcellularLocation>
</comment>
<dbReference type="GO" id="GO:0016020">
    <property type="term" value="C:membrane"/>
    <property type="evidence" value="ECO:0007669"/>
    <property type="project" value="UniProtKB-SubCell"/>
</dbReference>
<dbReference type="PROSITE" id="PS51779">
    <property type="entry name" value="POTRA"/>
    <property type="match status" value="1"/>
</dbReference>
<evidence type="ECO:0000313" key="13">
    <source>
        <dbReference type="Proteomes" id="UP000198736"/>
    </source>
</evidence>
<name>A0A0S4LAE6_9BACT</name>
<feature type="transmembrane region" description="Helical" evidence="10">
    <location>
        <begin position="43"/>
        <end position="61"/>
    </location>
</feature>
<keyword evidence="2" id="KW-1003">Cell membrane</keyword>
<dbReference type="STRING" id="1742973.COMA2_190022"/>
<keyword evidence="7 10" id="KW-0472">Membrane</keyword>
<reference evidence="13" key="1">
    <citation type="submission" date="2015-10" db="EMBL/GenBank/DDBJ databases">
        <authorList>
            <person name="Luecker S."/>
            <person name="Luecker S."/>
        </authorList>
    </citation>
    <scope>NUCLEOTIDE SEQUENCE [LARGE SCALE GENOMIC DNA]</scope>
</reference>
<evidence type="ECO:0000256" key="9">
    <source>
        <dbReference type="SAM" id="MobiDB-lite"/>
    </source>
</evidence>
<keyword evidence="3" id="KW-0997">Cell inner membrane</keyword>
<dbReference type="InterPro" id="IPR005548">
    <property type="entry name" value="Cell_div_FtsQ/DivIB_C"/>
</dbReference>
<dbReference type="Gene3D" id="3.40.50.11690">
    <property type="entry name" value="Cell division protein FtsQ/DivIB"/>
    <property type="match status" value="1"/>
</dbReference>
<keyword evidence="5 10" id="KW-0812">Transmembrane</keyword>
<evidence type="ECO:0000256" key="7">
    <source>
        <dbReference type="ARBA" id="ARBA00023136"/>
    </source>
</evidence>
<dbReference type="InterPro" id="IPR045335">
    <property type="entry name" value="FtsQ_C_sf"/>
</dbReference>
<proteinExistence type="predicted"/>
<evidence type="ECO:0000256" key="10">
    <source>
        <dbReference type="SAM" id="Phobius"/>
    </source>
</evidence>
<sequence>MRFLGRKQRTSPVEPRKNQWKDSQGERAGKEARLGKTVRRKALARWAGMTIGIAFTAWFIVMSVKYAGPALQALLEIKTITVEGVQRIDRQHVLDLAKVKPGTGLHHIVTRAIKEQVESHPWVKEAEVTRVPFHELRISLVERKPAAVVRADSQNFLTDAEGHVLTRLGQTDDDALPLVTGIDSKGLLEETESVKQVVASGIQLAHLVGQTFEGRLQVNAENPSNLIALVQGVRFQFGEAAVQEQWERFRRVKPTLKTLNFDGRGRVANEVDLRYENRIVVREGG</sequence>
<dbReference type="PANTHER" id="PTHR35851">
    <property type="entry name" value="CELL DIVISION PROTEIN FTSQ"/>
    <property type="match status" value="1"/>
</dbReference>
<gene>
    <name evidence="12" type="ORF">COMA2_190022</name>
</gene>
<dbReference type="EMBL" id="CZPZ01000011">
    <property type="protein sequence ID" value="CUS34796.1"/>
    <property type="molecule type" value="Genomic_DNA"/>
</dbReference>
<dbReference type="Proteomes" id="UP000198736">
    <property type="component" value="Unassembled WGS sequence"/>
</dbReference>
<evidence type="ECO:0000256" key="5">
    <source>
        <dbReference type="ARBA" id="ARBA00022692"/>
    </source>
</evidence>
<dbReference type="Gene3D" id="3.10.20.310">
    <property type="entry name" value="membrane protein fhac"/>
    <property type="match status" value="1"/>
</dbReference>
<evidence type="ECO:0000256" key="3">
    <source>
        <dbReference type="ARBA" id="ARBA00022519"/>
    </source>
</evidence>
<feature type="domain" description="POTRA" evidence="11">
    <location>
        <begin position="75"/>
        <end position="143"/>
    </location>
</feature>
<dbReference type="InterPro" id="IPR034746">
    <property type="entry name" value="POTRA"/>
</dbReference>
<dbReference type="AlphaFoldDB" id="A0A0S4LAE6"/>
<keyword evidence="6 10" id="KW-1133">Transmembrane helix</keyword>
<dbReference type="GO" id="GO:0090529">
    <property type="term" value="P:cell septum assembly"/>
    <property type="evidence" value="ECO:0007669"/>
    <property type="project" value="InterPro"/>
</dbReference>
<evidence type="ECO:0000256" key="8">
    <source>
        <dbReference type="ARBA" id="ARBA00023306"/>
    </source>
</evidence>
<feature type="compositionally biased region" description="Basic and acidic residues" evidence="9">
    <location>
        <begin position="14"/>
        <end position="34"/>
    </location>
</feature>
<dbReference type="Pfam" id="PF03799">
    <property type="entry name" value="FtsQ_DivIB_C"/>
    <property type="match status" value="1"/>
</dbReference>
<accession>A0A0S4LAE6</accession>
<organism evidence="12 13">
    <name type="scientific">Candidatus Nitrospira nitrificans</name>
    <dbReference type="NCBI Taxonomy" id="1742973"/>
    <lineage>
        <taxon>Bacteria</taxon>
        <taxon>Pseudomonadati</taxon>
        <taxon>Nitrospirota</taxon>
        <taxon>Nitrospiria</taxon>
        <taxon>Nitrospirales</taxon>
        <taxon>Nitrospiraceae</taxon>
        <taxon>Nitrospira</taxon>
    </lineage>
</organism>
<dbReference type="PANTHER" id="PTHR35851:SF1">
    <property type="entry name" value="CELL DIVISION PROTEIN FTSQ"/>
    <property type="match status" value="1"/>
</dbReference>
<evidence type="ECO:0000259" key="11">
    <source>
        <dbReference type="PROSITE" id="PS51779"/>
    </source>
</evidence>